<evidence type="ECO:0000313" key="11">
    <source>
        <dbReference type="Proteomes" id="UP000444721"/>
    </source>
</evidence>
<dbReference type="SUPFAM" id="SSF52540">
    <property type="entry name" value="P-loop containing nucleoside triphosphate hydrolases"/>
    <property type="match status" value="1"/>
</dbReference>
<dbReference type="SMART" id="SM00382">
    <property type="entry name" value="AAA"/>
    <property type="match status" value="1"/>
</dbReference>
<feature type="transmembrane region" description="Helical" evidence="8">
    <location>
        <begin position="1390"/>
        <end position="1410"/>
    </location>
</feature>
<evidence type="ECO:0000256" key="2">
    <source>
        <dbReference type="ARBA" id="ARBA00022448"/>
    </source>
</evidence>
<dbReference type="EMBL" id="VFQX01000012">
    <property type="protein sequence ID" value="KAF0982141.1"/>
    <property type="molecule type" value="Genomic_DNA"/>
</dbReference>
<dbReference type="PANTHER" id="PTHR48041">
    <property type="entry name" value="ABC TRANSPORTER G FAMILY MEMBER 28"/>
    <property type="match status" value="1"/>
</dbReference>
<dbReference type="Gene3D" id="3.40.50.300">
    <property type="entry name" value="P-loop containing nucleotide triphosphate hydrolases"/>
    <property type="match status" value="1"/>
</dbReference>
<comment type="caution">
    <text evidence="10">The sequence shown here is derived from an EMBL/GenBank/DDBJ whole genome shotgun (WGS) entry which is preliminary data.</text>
</comment>
<proteinExistence type="predicted"/>
<comment type="subcellular location">
    <subcellularLocation>
        <location evidence="1">Membrane</location>
        <topology evidence="1">Multi-pass membrane protein</topology>
    </subcellularLocation>
</comment>
<dbReference type="VEuPathDB" id="AmoebaDB:FDP41_012002"/>
<dbReference type="InterPro" id="IPR003439">
    <property type="entry name" value="ABC_transporter-like_ATP-bd"/>
</dbReference>
<name>A0A6A5C4W1_NAEFO</name>
<dbReference type="RefSeq" id="XP_044566854.1">
    <property type="nucleotide sequence ID" value="XM_044702475.1"/>
</dbReference>
<evidence type="ECO:0000256" key="7">
    <source>
        <dbReference type="ARBA" id="ARBA00023136"/>
    </source>
</evidence>
<dbReference type="GO" id="GO:0005524">
    <property type="term" value="F:ATP binding"/>
    <property type="evidence" value="ECO:0007669"/>
    <property type="project" value="UniProtKB-KW"/>
</dbReference>
<dbReference type="PROSITE" id="PS00211">
    <property type="entry name" value="ABC_TRANSPORTER_1"/>
    <property type="match status" value="1"/>
</dbReference>
<dbReference type="VEuPathDB" id="AmoebaDB:NfTy_023270"/>
<evidence type="ECO:0000256" key="4">
    <source>
        <dbReference type="ARBA" id="ARBA00022741"/>
    </source>
</evidence>
<keyword evidence="6 8" id="KW-1133">Transmembrane helix</keyword>
<dbReference type="CDD" id="cd03213">
    <property type="entry name" value="ABCG_EPDR"/>
    <property type="match status" value="1"/>
</dbReference>
<dbReference type="PROSITE" id="PS50893">
    <property type="entry name" value="ABC_TRANSPORTER_2"/>
    <property type="match status" value="1"/>
</dbReference>
<keyword evidence="3 8" id="KW-0812">Transmembrane</keyword>
<evidence type="ECO:0000256" key="6">
    <source>
        <dbReference type="ARBA" id="ARBA00022989"/>
    </source>
</evidence>
<dbReference type="InterPro" id="IPR050352">
    <property type="entry name" value="ABCG_transporters"/>
</dbReference>
<evidence type="ECO:0000259" key="9">
    <source>
        <dbReference type="PROSITE" id="PS50893"/>
    </source>
</evidence>
<evidence type="ECO:0000313" key="10">
    <source>
        <dbReference type="EMBL" id="KAF0982141.1"/>
    </source>
</evidence>
<dbReference type="OrthoDB" id="10255127at2759"/>
<dbReference type="FunFam" id="3.40.50.300:FF:000367">
    <property type="entry name" value="ABC transporter G family member 24"/>
    <property type="match status" value="1"/>
</dbReference>
<organism evidence="10 11">
    <name type="scientific">Naegleria fowleri</name>
    <name type="common">Brain eating amoeba</name>
    <dbReference type="NCBI Taxonomy" id="5763"/>
    <lineage>
        <taxon>Eukaryota</taxon>
        <taxon>Discoba</taxon>
        <taxon>Heterolobosea</taxon>
        <taxon>Tetramitia</taxon>
        <taxon>Eutetramitia</taxon>
        <taxon>Vahlkampfiidae</taxon>
        <taxon>Naegleria</taxon>
    </lineage>
</organism>
<reference evidence="10 11" key="1">
    <citation type="journal article" date="2019" name="Sci. Rep.">
        <title>Nanopore sequencing improves the draft genome of the human pathogenic amoeba Naegleria fowleri.</title>
        <authorList>
            <person name="Liechti N."/>
            <person name="Schurch N."/>
            <person name="Bruggmann R."/>
            <person name="Wittwer M."/>
        </authorList>
    </citation>
    <scope>NUCLEOTIDE SEQUENCE [LARGE SCALE GENOMIC DNA]</scope>
    <source>
        <strain evidence="10 11">ATCC 30894</strain>
    </source>
</reference>
<feature type="transmembrane region" description="Helical" evidence="8">
    <location>
        <begin position="1263"/>
        <end position="1282"/>
    </location>
</feature>
<evidence type="ECO:0000256" key="1">
    <source>
        <dbReference type="ARBA" id="ARBA00004141"/>
    </source>
</evidence>
<sequence length="1549" mass="176307">MNSAQSDSISKLDAFVLGVNRTAAYVVAADKQQYMRIFFVDIMNPTMNSKLCRRERADGMIEDFKSFQVGEDLYLATLLSHKSSKIKTLKFSKLGLDCHLEMNSFEYTLDLSSMDSSELNFYIFTQSMNNTDNHSPSIYVRDMQTVERILIVLQTPKTIHMVNVVQIDQVIEIGMNKSLSYLMFSLNSEMLANDFYISSSTVITEELRRMDFSDNTTTCTLSEDEKLFPSQEVHLLVTLYSNTLRMNRKKGNFSKLVVRNLPEFASYVPPQDYNTTLSPVSRNTFCDISEGFYFDSIQQECSQSHEYVIELPSKALQIHSRFIDLPQIVKDYLTAATKQSSEQTEKLLKGIQFLCLTIAGGDVMNPSKPFHMNQYLQCIETMTNRTLQLKCQAQAFGALGKDSLKEMMNDYLQYNVFIALDNHAVLIYGVQQRFCDRISKELIVKHFNQFQLIGKPIHTYISSNGQHIFISITRKKWEIESLRRYQEICDILNRDPDNAFLKDYRTSCIKSPPKPVNINTFGFYISSCFPGMYCPSLTRNEMYSVEDRFYTERPNALLPCPKGSFCTLGSKHECPYGFICDQDQMNLPKPCTDNRYNCAFNGLTEPQAPQKGLMTLAPYFPEIPIGPGLYVERTSDIDLSIQRCKKGDYCPLARAVDRGTSFQTIETTAQLECPKGTFCEHSQVITPEICFCNATFCTYCPNASYVERACPAGYYCLGPSNIKTCKLTQYCPEGTFIPQRCEAGYYCENPKERKKCPRGYFCPSGTVRPHPCGWLSLCSEGQSSVGFNILGFFFIFICLILVFSMNVCIKYVRARRAKKRDLKEKEEIEMHLSSMNTNVNNREARTAYADRNMSQHYGANHLGVNLEFEDLSLTVEQAGEYKIVLNNVSGIIKHSELTGIMGCSGSGKTSFITSLSGRAYYGQRTGKVKLNGQENDLTRFKKLVGFVPQNDIMLPSMTVYETLYFAAKCRLDKSKTNEQVENLVSSIISVLGLEDVKHSLIGDEKKRGISGGQKKRVNIGMELAAVPSVLFLDEPTSGLDSSTSKEIIEILKSIAVNQHLTIVTVIHQPRYEIFTMFHKVMLLGKGGRIVYFGPSVKAMDYFESLGFKPQPNVNPADFMLDIISGNATKEEQEDSFFDPELLFDMWEERAHLWSGELNSDETTELDSSPLKKSLTNVVEFEESKNNEVVDHPLNSSNISHQEEEEFLHEASLSPPRRKNSIMIDCSYTALQKEHNSRHVSYLSQFMMCLKRCLFQSTREIKSFVLDCFLVYIAGLAIGVIFYDTRYIGPPLTEIIEQCPEVMRYKCALPVDDPIITMGAILSLGLSLCGVMSSLSNFGDEIVVFIREYESNISPLMYFLAKNIMQIPIIVLTPGIFISIFYIISNPQGDVWQYYLVLFHVNFVSYGIGYLLSTLFPSSFSKVAGVVFVVINNLIAGMRPTIPQMNDMFFPMPYIYSLSYLRYATEALYLFEIKKYATVYSVESGMELLGYSFSDQTKCVWVLPLFGILYRILAYLSLVMLPPGVYVKKLWRWLFNFKSHVKNIKEKWSK</sequence>
<feature type="domain" description="ABC transporter" evidence="9">
    <location>
        <begin position="866"/>
        <end position="1111"/>
    </location>
</feature>
<evidence type="ECO:0000256" key="5">
    <source>
        <dbReference type="ARBA" id="ARBA00022840"/>
    </source>
</evidence>
<dbReference type="Proteomes" id="UP000444721">
    <property type="component" value="Unassembled WGS sequence"/>
</dbReference>
<dbReference type="InterPro" id="IPR027417">
    <property type="entry name" value="P-loop_NTPase"/>
</dbReference>
<dbReference type="GO" id="GO:0016020">
    <property type="term" value="C:membrane"/>
    <property type="evidence" value="ECO:0007669"/>
    <property type="project" value="UniProtKB-SubCell"/>
</dbReference>
<accession>A0A6A5C4W1</accession>
<feature type="transmembrane region" description="Helical" evidence="8">
    <location>
        <begin position="1314"/>
        <end position="1334"/>
    </location>
</feature>
<feature type="transmembrane region" description="Helical" evidence="8">
    <location>
        <begin position="1422"/>
        <end position="1441"/>
    </location>
</feature>
<dbReference type="GO" id="GO:0016887">
    <property type="term" value="F:ATP hydrolysis activity"/>
    <property type="evidence" value="ECO:0007669"/>
    <property type="project" value="InterPro"/>
</dbReference>
<dbReference type="VEuPathDB" id="AmoebaDB:NF0069760"/>
<protein>
    <recommendedName>
        <fullName evidence="9">ABC transporter domain-containing protein</fullName>
    </recommendedName>
</protein>
<evidence type="ECO:0000256" key="3">
    <source>
        <dbReference type="ARBA" id="ARBA00022692"/>
    </source>
</evidence>
<keyword evidence="7 8" id="KW-0472">Membrane</keyword>
<feature type="transmembrane region" description="Helical" evidence="8">
    <location>
        <begin position="1500"/>
        <end position="1520"/>
    </location>
</feature>
<dbReference type="PANTHER" id="PTHR48041:SF91">
    <property type="entry name" value="ABC TRANSPORTER G FAMILY MEMBER 28"/>
    <property type="match status" value="1"/>
</dbReference>
<dbReference type="InterPro" id="IPR043926">
    <property type="entry name" value="ABCG_dom"/>
</dbReference>
<keyword evidence="5" id="KW-0067">ATP-binding</keyword>
<dbReference type="InterPro" id="IPR017871">
    <property type="entry name" value="ABC_transporter-like_CS"/>
</dbReference>
<dbReference type="Pfam" id="PF19055">
    <property type="entry name" value="ABC2_membrane_7"/>
    <property type="match status" value="2"/>
</dbReference>
<keyword evidence="4" id="KW-0547">Nucleotide-binding</keyword>
<gene>
    <name evidence="10" type="ORF">FDP41_012002</name>
</gene>
<feature type="transmembrane region" description="Helical" evidence="8">
    <location>
        <begin position="1355"/>
        <end position="1384"/>
    </location>
</feature>
<dbReference type="GO" id="GO:0140359">
    <property type="term" value="F:ABC-type transporter activity"/>
    <property type="evidence" value="ECO:0007669"/>
    <property type="project" value="InterPro"/>
</dbReference>
<dbReference type="Pfam" id="PF00005">
    <property type="entry name" value="ABC_tran"/>
    <property type="match status" value="1"/>
</dbReference>
<keyword evidence="11" id="KW-1185">Reference proteome</keyword>
<dbReference type="GeneID" id="68119217"/>
<keyword evidence="2" id="KW-0813">Transport</keyword>
<feature type="transmembrane region" description="Helical" evidence="8">
    <location>
        <begin position="785"/>
        <end position="809"/>
    </location>
</feature>
<dbReference type="InterPro" id="IPR003593">
    <property type="entry name" value="AAA+_ATPase"/>
</dbReference>
<dbReference type="OMA" id="VFIREYE"/>
<evidence type="ECO:0000256" key="8">
    <source>
        <dbReference type="SAM" id="Phobius"/>
    </source>
</evidence>